<name>A0A919Y8C3_9BACL</name>
<evidence type="ECO:0000313" key="3">
    <source>
        <dbReference type="Proteomes" id="UP000678895"/>
    </source>
</evidence>
<organism evidence="2 3">
    <name type="scientific">Paenibacillus apis</name>
    <dbReference type="NCBI Taxonomy" id="1792174"/>
    <lineage>
        <taxon>Bacteria</taxon>
        <taxon>Bacillati</taxon>
        <taxon>Bacillota</taxon>
        <taxon>Bacilli</taxon>
        <taxon>Bacillales</taxon>
        <taxon>Paenibacillaceae</taxon>
        <taxon>Paenibacillus</taxon>
    </lineage>
</organism>
<keyword evidence="1" id="KW-0812">Transmembrane</keyword>
<accession>A0A919Y8C3</accession>
<evidence type="ECO:0000256" key="1">
    <source>
        <dbReference type="SAM" id="Phobius"/>
    </source>
</evidence>
<proteinExistence type="predicted"/>
<feature type="transmembrane region" description="Helical" evidence="1">
    <location>
        <begin position="7"/>
        <end position="28"/>
    </location>
</feature>
<dbReference type="Proteomes" id="UP000678895">
    <property type="component" value="Unassembled WGS sequence"/>
</dbReference>
<dbReference type="AlphaFoldDB" id="A0A919Y8C3"/>
<keyword evidence="1" id="KW-1133">Transmembrane helix</keyword>
<reference evidence="2" key="1">
    <citation type="submission" date="2021-03" db="EMBL/GenBank/DDBJ databases">
        <title>Antimicrobial resistance genes in bacteria isolated from Japanese honey, and their potential for conferring macrolide and lincosamide resistance in the American foulbrood pathogen Paenibacillus larvae.</title>
        <authorList>
            <person name="Okamoto M."/>
            <person name="Kumagai M."/>
            <person name="Kanamori H."/>
            <person name="Takamatsu D."/>
        </authorList>
    </citation>
    <scope>NUCLEOTIDE SEQUENCE</scope>
    <source>
        <strain evidence="2">J41TS4</strain>
    </source>
</reference>
<dbReference type="EMBL" id="BORS01000015">
    <property type="protein sequence ID" value="GIO44205.1"/>
    <property type="molecule type" value="Genomic_DNA"/>
</dbReference>
<comment type="caution">
    <text evidence="2">The sequence shown here is derived from an EMBL/GenBank/DDBJ whole genome shotgun (WGS) entry which is preliminary data.</text>
</comment>
<protein>
    <submittedName>
        <fullName evidence="2">Uncharacterized protein</fullName>
    </submittedName>
</protein>
<gene>
    <name evidence="2" type="ORF">J41TS4_39630</name>
</gene>
<sequence length="107" mass="12049">MKNRNKAVWITMAIILLCAIGFLAILNFTDQDNTAKDNMNIRKATPEEIENARTAKYVDGITTKFGSFEYTPDASIPSEGVVYDLGDIRKDTKMVIIGEKKFLKVEE</sequence>
<evidence type="ECO:0000313" key="2">
    <source>
        <dbReference type="EMBL" id="GIO44205.1"/>
    </source>
</evidence>
<keyword evidence="1" id="KW-0472">Membrane</keyword>
<keyword evidence="3" id="KW-1185">Reference proteome</keyword>